<evidence type="ECO:0000313" key="2">
    <source>
        <dbReference type="Proteomes" id="UP000813444"/>
    </source>
</evidence>
<gene>
    <name evidence="1" type="ORF">B0I35DRAFT_478571</name>
</gene>
<accession>A0A8K0WRM8</accession>
<dbReference type="InterPro" id="IPR034595">
    <property type="entry name" value="NDUFAF8"/>
</dbReference>
<dbReference type="AlphaFoldDB" id="A0A8K0WRM8"/>
<dbReference type="GO" id="GO:0032981">
    <property type="term" value="P:mitochondrial respiratory chain complex I assembly"/>
    <property type="evidence" value="ECO:0007669"/>
    <property type="project" value="InterPro"/>
</dbReference>
<evidence type="ECO:0000313" key="1">
    <source>
        <dbReference type="EMBL" id="KAH7320313.1"/>
    </source>
</evidence>
<dbReference type="GO" id="GO:0005739">
    <property type="term" value="C:mitochondrion"/>
    <property type="evidence" value="ECO:0007669"/>
    <property type="project" value="InterPro"/>
</dbReference>
<dbReference type="Proteomes" id="UP000813444">
    <property type="component" value="Unassembled WGS sequence"/>
</dbReference>
<protein>
    <recommendedName>
        <fullName evidence="3">IMS import disulfide relay-system CHCH-CHCH-like Cx9C domain-containing protein</fullName>
    </recommendedName>
</protein>
<dbReference type="PANTHER" id="PTHR34561:SF1">
    <property type="entry name" value="NADH DEHYDROGENASE [UBIQUINONE] 1 ALPHA SUBCOMPLEX ASSEMBLY FACTOR 8"/>
    <property type="match status" value="1"/>
</dbReference>
<reference evidence="1" key="1">
    <citation type="journal article" date="2021" name="Nat. Commun.">
        <title>Genetic determinants of endophytism in the Arabidopsis root mycobiome.</title>
        <authorList>
            <person name="Mesny F."/>
            <person name="Miyauchi S."/>
            <person name="Thiergart T."/>
            <person name="Pickel B."/>
            <person name="Atanasova L."/>
            <person name="Karlsson M."/>
            <person name="Huettel B."/>
            <person name="Barry K.W."/>
            <person name="Haridas S."/>
            <person name="Chen C."/>
            <person name="Bauer D."/>
            <person name="Andreopoulos W."/>
            <person name="Pangilinan J."/>
            <person name="LaButti K."/>
            <person name="Riley R."/>
            <person name="Lipzen A."/>
            <person name="Clum A."/>
            <person name="Drula E."/>
            <person name="Henrissat B."/>
            <person name="Kohler A."/>
            <person name="Grigoriev I.V."/>
            <person name="Martin F.M."/>
            <person name="Hacquard S."/>
        </authorList>
    </citation>
    <scope>NUCLEOTIDE SEQUENCE</scope>
    <source>
        <strain evidence="1">MPI-CAGE-CH-0235</strain>
    </source>
</reference>
<sequence length="58" mass="6511">MQPASRPIQKFAKAASQCSAEAAVYGRCIVADYNSVHKDKCVKEFMRLKDCYLLAAKR</sequence>
<name>A0A8K0WRM8_9HYPO</name>
<evidence type="ECO:0008006" key="3">
    <source>
        <dbReference type="Google" id="ProtNLM"/>
    </source>
</evidence>
<dbReference type="EMBL" id="JAGPNK010000006">
    <property type="protein sequence ID" value="KAH7320313.1"/>
    <property type="molecule type" value="Genomic_DNA"/>
</dbReference>
<keyword evidence="2" id="KW-1185">Reference proteome</keyword>
<comment type="caution">
    <text evidence="1">The sequence shown here is derived from an EMBL/GenBank/DDBJ whole genome shotgun (WGS) entry which is preliminary data.</text>
</comment>
<dbReference type="OrthoDB" id="3821113at2759"/>
<dbReference type="PANTHER" id="PTHR34561">
    <property type="entry name" value="NADH DEHYDROGENASE [UBIQUINONE] 1 ALPHA SUBCOMPLEX ASSEMBLY FACTOR 8"/>
    <property type="match status" value="1"/>
</dbReference>
<organism evidence="1 2">
    <name type="scientific">Stachybotrys elegans</name>
    <dbReference type="NCBI Taxonomy" id="80388"/>
    <lineage>
        <taxon>Eukaryota</taxon>
        <taxon>Fungi</taxon>
        <taxon>Dikarya</taxon>
        <taxon>Ascomycota</taxon>
        <taxon>Pezizomycotina</taxon>
        <taxon>Sordariomycetes</taxon>
        <taxon>Hypocreomycetidae</taxon>
        <taxon>Hypocreales</taxon>
        <taxon>Stachybotryaceae</taxon>
        <taxon>Stachybotrys</taxon>
    </lineage>
</organism>
<proteinExistence type="predicted"/>